<name>A0AAD4YV58_PRUDU</name>
<evidence type="ECO:0000313" key="1">
    <source>
        <dbReference type="EMBL" id="KAI5323587.1"/>
    </source>
</evidence>
<keyword evidence="2" id="KW-1185">Reference proteome</keyword>
<evidence type="ECO:0000313" key="2">
    <source>
        <dbReference type="Proteomes" id="UP001054821"/>
    </source>
</evidence>
<dbReference type="PANTHER" id="PTHR11439">
    <property type="entry name" value="GAG-POL-RELATED RETROTRANSPOSON"/>
    <property type="match status" value="1"/>
</dbReference>
<reference evidence="1 2" key="1">
    <citation type="journal article" date="2022" name="G3 (Bethesda)">
        <title>Whole-genome sequence and methylome profiling of the almond [Prunus dulcis (Mill.) D.A. Webb] cultivar 'Nonpareil'.</title>
        <authorList>
            <person name="D'Amico-Willman K.M."/>
            <person name="Ouma W.Z."/>
            <person name="Meulia T."/>
            <person name="Sideli G.M."/>
            <person name="Gradziel T.M."/>
            <person name="Fresnedo-Ramirez J."/>
        </authorList>
    </citation>
    <scope>NUCLEOTIDE SEQUENCE [LARGE SCALE GENOMIC DNA]</scope>
    <source>
        <strain evidence="1">Clone GOH B32 T37-40</strain>
    </source>
</reference>
<dbReference type="AlphaFoldDB" id="A0AAD4YV58"/>
<dbReference type="EMBL" id="JAJFAZ020000006">
    <property type="protein sequence ID" value="KAI5323587.1"/>
    <property type="molecule type" value="Genomic_DNA"/>
</dbReference>
<sequence>MVLFTSIKYAHDLLQKANLLNSKPASTSLAAKVLISVSDGALISNPTEYCELVSSLQYLTLTRPDISFAINTVARLMCAPPTSHLVAAKRILRYIKGTIDLDLTFTPQTAATRLSAYFDADCAGCLDSCRSTTGYVITLGTNLISWCSKKQPIVSRSSTESEYHAH</sequence>
<proteinExistence type="predicted"/>
<evidence type="ECO:0008006" key="3">
    <source>
        <dbReference type="Google" id="ProtNLM"/>
    </source>
</evidence>
<gene>
    <name evidence="1" type="ORF">L3X38_032659</name>
</gene>
<protein>
    <recommendedName>
        <fullName evidence="3">Mitochondrial protein</fullName>
    </recommendedName>
</protein>
<dbReference type="Proteomes" id="UP001054821">
    <property type="component" value="Chromosome 6"/>
</dbReference>
<dbReference type="CDD" id="cd09272">
    <property type="entry name" value="RNase_HI_RT_Ty1"/>
    <property type="match status" value="1"/>
</dbReference>
<organism evidence="1 2">
    <name type="scientific">Prunus dulcis</name>
    <name type="common">Almond</name>
    <name type="synonym">Amygdalus dulcis</name>
    <dbReference type="NCBI Taxonomy" id="3755"/>
    <lineage>
        <taxon>Eukaryota</taxon>
        <taxon>Viridiplantae</taxon>
        <taxon>Streptophyta</taxon>
        <taxon>Embryophyta</taxon>
        <taxon>Tracheophyta</taxon>
        <taxon>Spermatophyta</taxon>
        <taxon>Magnoliopsida</taxon>
        <taxon>eudicotyledons</taxon>
        <taxon>Gunneridae</taxon>
        <taxon>Pentapetalae</taxon>
        <taxon>rosids</taxon>
        <taxon>fabids</taxon>
        <taxon>Rosales</taxon>
        <taxon>Rosaceae</taxon>
        <taxon>Amygdaloideae</taxon>
        <taxon>Amygdaleae</taxon>
        <taxon>Prunus</taxon>
    </lineage>
</organism>
<dbReference type="PANTHER" id="PTHR11439:SF455">
    <property type="entry name" value="RLK (RECEPTOR-LIKE PROTEIN KINASE) 8, PUTATIVE-RELATED"/>
    <property type="match status" value="1"/>
</dbReference>
<accession>A0AAD4YV58</accession>
<comment type="caution">
    <text evidence="1">The sequence shown here is derived from an EMBL/GenBank/DDBJ whole genome shotgun (WGS) entry which is preliminary data.</text>
</comment>